<dbReference type="Proteomes" id="UP001595840">
    <property type="component" value="Unassembled WGS sequence"/>
</dbReference>
<dbReference type="EMBL" id="JBHSCX010000003">
    <property type="protein sequence ID" value="MFC4361113.1"/>
    <property type="molecule type" value="Genomic_DNA"/>
</dbReference>
<evidence type="ECO:0000256" key="3">
    <source>
        <dbReference type="ARBA" id="ARBA00022475"/>
    </source>
</evidence>
<evidence type="ECO:0000256" key="10">
    <source>
        <dbReference type="ARBA" id="ARBA00030775"/>
    </source>
</evidence>
<keyword evidence="8 11" id="KW-0472">Membrane</keyword>
<organism evidence="13 14">
    <name type="scientific">Simiduia curdlanivorans</name>
    <dbReference type="NCBI Taxonomy" id="1492769"/>
    <lineage>
        <taxon>Bacteria</taxon>
        <taxon>Pseudomonadati</taxon>
        <taxon>Pseudomonadota</taxon>
        <taxon>Gammaproteobacteria</taxon>
        <taxon>Cellvibrionales</taxon>
        <taxon>Cellvibrionaceae</taxon>
        <taxon>Simiduia</taxon>
    </lineage>
</organism>
<dbReference type="NCBIfam" id="TIGR02532">
    <property type="entry name" value="IV_pilin_GFxxxE"/>
    <property type="match status" value="1"/>
</dbReference>
<reference evidence="14" key="1">
    <citation type="journal article" date="2019" name="Int. J. Syst. Evol. Microbiol.">
        <title>The Global Catalogue of Microorganisms (GCM) 10K type strain sequencing project: providing services to taxonomists for standard genome sequencing and annotation.</title>
        <authorList>
            <consortium name="The Broad Institute Genomics Platform"/>
            <consortium name="The Broad Institute Genome Sequencing Center for Infectious Disease"/>
            <person name="Wu L."/>
            <person name="Ma J."/>
        </authorList>
    </citation>
    <scope>NUCLEOTIDE SEQUENCE [LARGE SCALE GENOMIC DNA]</scope>
    <source>
        <strain evidence="14">CECT 8570</strain>
    </source>
</reference>
<comment type="subcellular location">
    <subcellularLocation>
        <location evidence="1">Cell inner membrane</location>
        <topology evidence="1">Single-pass membrane protein</topology>
    </subcellularLocation>
</comment>
<dbReference type="InterPro" id="IPR002416">
    <property type="entry name" value="T2SS_protein-GspH"/>
</dbReference>
<dbReference type="Pfam" id="PF07963">
    <property type="entry name" value="N_methyl"/>
    <property type="match status" value="1"/>
</dbReference>
<proteinExistence type="inferred from homology"/>
<evidence type="ECO:0000256" key="2">
    <source>
        <dbReference type="ARBA" id="ARBA00021549"/>
    </source>
</evidence>
<keyword evidence="5" id="KW-0997">Cell inner membrane</keyword>
<protein>
    <recommendedName>
        <fullName evidence="2">Type II secretion system protein H</fullName>
    </recommendedName>
    <alternativeName>
        <fullName evidence="10">General secretion pathway protein H</fullName>
    </alternativeName>
</protein>
<comment type="similarity">
    <text evidence="9">Belongs to the GSP H family.</text>
</comment>
<evidence type="ECO:0000259" key="12">
    <source>
        <dbReference type="Pfam" id="PF12019"/>
    </source>
</evidence>
<evidence type="ECO:0000256" key="1">
    <source>
        <dbReference type="ARBA" id="ARBA00004377"/>
    </source>
</evidence>
<dbReference type="Gene3D" id="3.55.40.10">
    <property type="entry name" value="minor pseudopilin epsh domain"/>
    <property type="match status" value="1"/>
</dbReference>
<evidence type="ECO:0000256" key="5">
    <source>
        <dbReference type="ARBA" id="ARBA00022519"/>
    </source>
</evidence>
<dbReference type="InterPro" id="IPR012902">
    <property type="entry name" value="N_methyl_site"/>
</dbReference>
<evidence type="ECO:0000313" key="13">
    <source>
        <dbReference type="EMBL" id="MFC4361113.1"/>
    </source>
</evidence>
<comment type="caution">
    <text evidence="13">The sequence shown here is derived from an EMBL/GenBank/DDBJ whole genome shotgun (WGS) entry which is preliminary data.</text>
</comment>
<evidence type="ECO:0000256" key="7">
    <source>
        <dbReference type="ARBA" id="ARBA00022989"/>
    </source>
</evidence>
<keyword evidence="6 11" id="KW-0812">Transmembrane</keyword>
<dbReference type="InterPro" id="IPR049875">
    <property type="entry name" value="TypeII_GspH"/>
</dbReference>
<feature type="transmembrane region" description="Helical" evidence="11">
    <location>
        <begin position="6"/>
        <end position="30"/>
    </location>
</feature>
<keyword evidence="14" id="KW-1185">Reference proteome</keyword>
<dbReference type="InterPro" id="IPR022346">
    <property type="entry name" value="T2SS_GspH"/>
</dbReference>
<keyword evidence="3" id="KW-1003">Cell membrane</keyword>
<evidence type="ECO:0000256" key="6">
    <source>
        <dbReference type="ARBA" id="ARBA00022692"/>
    </source>
</evidence>
<evidence type="ECO:0000256" key="9">
    <source>
        <dbReference type="ARBA" id="ARBA00025772"/>
    </source>
</evidence>
<dbReference type="PROSITE" id="PS00409">
    <property type="entry name" value="PROKAR_NTER_METHYL"/>
    <property type="match status" value="1"/>
</dbReference>
<gene>
    <name evidence="13" type="primary">gspH</name>
    <name evidence="13" type="ORF">ACFOX3_02305</name>
</gene>
<dbReference type="InterPro" id="IPR045584">
    <property type="entry name" value="Pilin-like"/>
</dbReference>
<keyword evidence="4" id="KW-0488">Methylation</keyword>
<evidence type="ECO:0000256" key="4">
    <source>
        <dbReference type="ARBA" id="ARBA00022481"/>
    </source>
</evidence>
<keyword evidence="7 11" id="KW-1133">Transmembrane helix</keyword>
<feature type="domain" description="General secretion pathway GspH" evidence="12">
    <location>
        <begin position="43"/>
        <end position="152"/>
    </location>
</feature>
<evidence type="ECO:0000313" key="14">
    <source>
        <dbReference type="Proteomes" id="UP001595840"/>
    </source>
</evidence>
<accession>A0ABV8V1T0</accession>
<sequence>MQRARGFTLIELMVVLLIIGLAIGMVNFNLGGSEERKVRQEIDRYYQLLRFADESAALQGDLIGLLFSSQFDGQYSGQTEPTVTIAWFRYRAGTWVPAEAPFTELTLPEGLALELRLDEEPVDISKEAETPQVIFSGSGEISNFEMRLSYQDVPIGYIAIDVTGDLVQADSYEP</sequence>
<evidence type="ECO:0000256" key="8">
    <source>
        <dbReference type="ARBA" id="ARBA00023136"/>
    </source>
</evidence>
<dbReference type="NCBIfam" id="TIGR01708">
    <property type="entry name" value="typeII_sec_gspH"/>
    <property type="match status" value="1"/>
</dbReference>
<name>A0ABV8V1T0_9GAMM</name>
<dbReference type="RefSeq" id="WP_290260254.1">
    <property type="nucleotide sequence ID" value="NZ_JAUFQG010000004.1"/>
</dbReference>
<dbReference type="Pfam" id="PF12019">
    <property type="entry name" value="GspH"/>
    <property type="match status" value="1"/>
</dbReference>
<dbReference type="PRINTS" id="PR00885">
    <property type="entry name" value="BCTERIALGSPH"/>
</dbReference>
<evidence type="ECO:0000256" key="11">
    <source>
        <dbReference type="SAM" id="Phobius"/>
    </source>
</evidence>
<dbReference type="SUPFAM" id="SSF54523">
    <property type="entry name" value="Pili subunits"/>
    <property type="match status" value="1"/>
</dbReference>